<evidence type="ECO:0000313" key="3">
    <source>
        <dbReference type="EMBL" id="MCQ5082301.1"/>
    </source>
</evidence>
<dbReference type="EMBL" id="VVUY01000001">
    <property type="protein sequence ID" value="KAA2564213.1"/>
    <property type="molecule type" value="Genomic_DNA"/>
</dbReference>
<sequence length="126" mass="14038">MTEFVSDILNYLQNNENAQGVVVALAAFGVPLFSFLLYLLFRILRIKVGAMASRALAALATGYTLFGFITQIILLFSGVPALKMALIWLAMIIVYGVFVLFNRRMIYKILSTFNETKNSGQESLES</sequence>
<feature type="transmembrane region" description="Helical" evidence="1">
    <location>
        <begin position="82"/>
        <end position="101"/>
    </location>
</feature>
<name>A0A9P3ZL16_9BACT</name>
<gene>
    <name evidence="2" type="ORF">F2S36_00240</name>
    <name evidence="3" type="ORF">NE651_05285</name>
</gene>
<dbReference type="EMBL" id="JANGBQ010000005">
    <property type="protein sequence ID" value="MCQ5082301.1"/>
    <property type="molecule type" value="Genomic_DNA"/>
</dbReference>
<keyword evidence="1" id="KW-0812">Transmembrane</keyword>
<dbReference type="Proteomes" id="UP000323119">
    <property type="component" value="Unassembled WGS sequence"/>
</dbReference>
<evidence type="ECO:0000313" key="4">
    <source>
        <dbReference type="Proteomes" id="UP000323119"/>
    </source>
</evidence>
<keyword evidence="1" id="KW-1133">Transmembrane helix</keyword>
<protein>
    <submittedName>
        <fullName evidence="2">Uncharacterized protein</fullName>
    </submittedName>
</protein>
<dbReference type="AlphaFoldDB" id="A0A9P3ZL16"/>
<keyword evidence="1" id="KW-0472">Membrane</keyword>
<reference evidence="3" key="2">
    <citation type="submission" date="2022-06" db="EMBL/GenBank/DDBJ databases">
        <title>Isolation of gut microbiota from human fecal samples.</title>
        <authorList>
            <person name="Pamer E.G."/>
            <person name="Barat B."/>
            <person name="Waligurski E."/>
            <person name="Medina S."/>
            <person name="Paddock L."/>
            <person name="Mostad J."/>
        </authorList>
    </citation>
    <scope>NUCLEOTIDE SEQUENCE</scope>
    <source>
        <strain evidence="3">DFI.6.22</strain>
    </source>
</reference>
<evidence type="ECO:0000313" key="2">
    <source>
        <dbReference type="EMBL" id="KAA2564213.1"/>
    </source>
</evidence>
<evidence type="ECO:0000256" key="1">
    <source>
        <dbReference type="SAM" id="Phobius"/>
    </source>
</evidence>
<dbReference type="Proteomes" id="UP001205035">
    <property type="component" value="Unassembled WGS sequence"/>
</dbReference>
<feature type="transmembrane region" description="Helical" evidence="1">
    <location>
        <begin position="20"/>
        <end position="44"/>
    </location>
</feature>
<accession>A0A9P3ZL16</accession>
<comment type="caution">
    <text evidence="2">The sequence shown here is derived from an EMBL/GenBank/DDBJ whole genome shotgun (WGS) entry which is preliminary data.</text>
</comment>
<feature type="transmembrane region" description="Helical" evidence="1">
    <location>
        <begin position="56"/>
        <end position="76"/>
    </location>
</feature>
<dbReference type="RefSeq" id="WP_055202622.1">
    <property type="nucleotide sequence ID" value="NZ_JADMQE010000003.1"/>
</dbReference>
<organism evidence="2 4">
    <name type="scientific">Alistipes onderdonkii</name>
    <dbReference type="NCBI Taxonomy" id="328813"/>
    <lineage>
        <taxon>Bacteria</taxon>
        <taxon>Pseudomonadati</taxon>
        <taxon>Bacteroidota</taxon>
        <taxon>Bacteroidia</taxon>
        <taxon>Bacteroidales</taxon>
        <taxon>Rikenellaceae</taxon>
        <taxon>Alistipes</taxon>
    </lineage>
</organism>
<reference evidence="2 4" key="1">
    <citation type="journal article" date="2019" name="Nat. Med.">
        <title>A library of human gut bacterial isolates paired with longitudinal multiomics data enables mechanistic microbiome research.</title>
        <authorList>
            <person name="Poyet M."/>
            <person name="Groussin M."/>
            <person name="Gibbons S.M."/>
            <person name="Avila-Pacheco J."/>
            <person name="Jiang X."/>
            <person name="Kearney S.M."/>
            <person name="Perrotta A.R."/>
            <person name="Berdy B."/>
            <person name="Zhao S."/>
            <person name="Lieberman T.D."/>
            <person name="Swanson P.K."/>
            <person name="Smith M."/>
            <person name="Roesemann S."/>
            <person name="Alexander J.E."/>
            <person name="Rich S.A."/>
            <person name="Livny J."/>
            <person name="Vlamakis H."/>
            <person name="Clish C."/>
            <person name="Bullock K."/>
            <person name="Deik A."/>
            <person name="Scott J."/>
            <person name="Pierce K.A."/>
            <person name="Xavier R.J."/>
            <person name="Alm E.J."/>
        </authorList>
    </citation>
    <scope>NUCLEOTIDE SEQUENCE [LARGE SCALE GENOMIC DNA]</scope>
    <source>
        <strain evidence="2 4">BIOML-A204</strain>
    </source>
</reference>
<proteinExistence type="predicted"/>